<comment type="caution">
    <text evidence="2">The sequence shown here is derived from an EMBL/GenBank/DDBJ whole genome shotgun (WGS) entry which is preliminary data.</text>
</comment>
<sequence>MDPTSPRDLDTPQQTARFHRSCGGDLALHVSSAERRTTFPPFMYGSFAPREDFPVSLSVLRIPTPLKLNGQANTPTSEPGSSPDRSTLFLYS</sequence>
<gene>
    <name evidence="2" type="ORF">GCM10020221_21180</name>
</gene>
<organism evidence="2 3">
    <name type="scientific">Streptomyces thioluteus</name>
    <dbReference type="NCBI Taxonomy" id="66431"/>
    <lineage>
        <taxon>Bacteria</taxon>
        <taxon>Bacillati</taxon>
        <taxon>Actinomycetota</taxon>
        <taxon>Actinomycetes</taxon>
        <taxon>Kitasatosporales</taxon>
        <taxon>Streptomycetaceae</taxon>
        <taxon>Streptomyces</taxon>
    </lineage>
</organism>
<feature type="region of interest" description="Disordered" evidence="1">
    <location>
        <begin position="67"/>
        <end position="92"/>
    </location>
</feature>
<feature type="compositionally biased region" description="Polar residues" evidence="1">
    <location>
        <begin position="70"/>
        <end position="85"/>
    </location>
</feature>
<protein>
    <submittedName>
        <fullName evidence="2">Uncharacterized protein</fullName>
    </submittedName>
</protein>
<evidence type="ECO:0000256" key="1">
    <source>
        <dbReference type="SAM" id="MobiDB-lite"/>
    </source>
</evidence>
<name>A0ABN3WR55_STRTU</name>
<proteinExistence type="predicted"/>
<evidence type="ECO:0000313" key="2">
    <source>
        <dbReference type="EMBL" id="GAA2924982.1"/>
    </source>
</evidence>
<dbReference type="Proteomes" id="UP001501102">
    <property type="component" value="Unassembled WGS sequence"/>
</dbReference>
<accession>A0ABN3WR55</accession>
<keyword evidence="3" id="KW-1185">Reference proteome</keyword>
<reference evidence="2 3" key="1">
    <citation type="journal article" date="2019" name="Int. J. Syst. Evol. Microbiol.">
        <title>The Global Catalogue of Microorganisms (GCM) 10K type strain sequencing project: providing services to taxonomists for standard genome sequencing and annotation.</title>
        <authorList>
            <consortium name="The Broad Institute Genomics Platform"/>
            <consortium name="The Broad Institute Genome Sequencing Center for Infectious Disease"/>
            <person name="Wu L."/>
            <person name="Ma J."/>
        </authorList>
    </citation>
    <scope>NUCLEOTIDE SEQUENCE [LARGE SCALE GENOMIC DNA]</scope>
    <source>
        <strain evidence="2 3">JCM 4087</strain>
    </source>
</reference>
<evidence type="ECO:0000313" key="3">
    <source>
        <dbReference type="Proteomes" id="UP001501102"/>
    </source>
</evidence>
<dbReference type="EMBL" id="BAAAXZ010000080">
    <property type="protein sequence ID" value="GAA2924982.1"/>
    <property type="molecule type" value="Genomic_DNA"/>
</dbReference>